<gene>
    <name evidence="2" type="ORF">LSINAPIS_LOCUS5769</name>
</gene>
<evidence type="ECO:0000313" key="3">
    <source>
        <dbReference type="Proteomes" id="UP000324832"/>
    </source>
</evidence>
<proteinExistence type="predicted"/>
<protein>
    <recommendedName>
        <fullName evidence="1">Phospholipase D-like domain-containing protein</fullName>
    </recommendedName>
</protein>
<name>A0A5E4Q5S8_9NEOP</name>
<dbReference type="AlphaFoldDB" id="A0A5E4Q5S8"/>
<feature type="domain" description="Phospholipase D-like" evidence="1">
    <location>
        <begin position="58"/>
        <end position="183"/>
    </location>
</feature>
<evidence type="ECO:0000259" key="1">
    <source>
        <dbReference type="Pfam" id="PF13091"/>
    </source>
</evidence>
<dbReference type="Pfam" id="PF13091">
    <property type="entry name" value="PLDc_2"/>
    <property type="match status" value="1"/>
</dbReference>
<dbReference type="Gene3D" id="3.30.870.10">
    <property type="entry name" value="Endonuclease Chain A"/>
    <property type="match status" value="1"/>
</dbReference>
<keyword evidence="3" id="KW-1185">Reference proteome</keyword>
<sequence length="191" mass="21487">MNVFGWISSIGDTISNALKKVTRQRQSETINEILVYGDDDHKIKQEVGLNNLTCIYYMINLACLTIDFCAPNLESDTIANCLIGVKQRNKAKIRICVQNVKDVCDIEYLAQEGIEVKIIKGKVKMEYEFLLIDADGLNTNDAVAILGSLDYELGRVNCSRDLTIISSDSHLIATLRCEFDRLWNSSNDTIE</sequence>
<reference evidence="2 3" key="1">
    <citation type="submission" date="2017-07" db="EMBL/GenBank/DDBJ databases">
        <authorList>
            <person name="Talla V."/>
            <person name="Backstrom N."/>
        </authorList>
    </citation>
    <scope>NUCLEOTIDE SEQUENCE [LARGE SCALE GENOMIC DNA]</scope>
</reference>
<organism evidence="2 3">
    <name type="scientific">Leptidea sinapis</name>
    <dbReference type="NCBI Taxonomy" id="189913"/>
    <lineage>
        <taxon>Eukaryota</taxon>
        <taxon>Metazoa</taxon>
        <taxon>Ecdysozoa</taxon>
        <taxon>Arthropoda</taxon>
        <taxon>Hexapoda</taxon>
        <taxon>Insecta</taxon>
        <taxon>Pterygota</taxon>
        <taxon>Neoptera</taxon>
        <taxon>Endopterygota</taxon>
        <taxon>Lepidoptera</taxon>
        <taxon>Glossata</taxon>
        <taxon>Ditrysia</taxon>
        <taxon>Papilionoidea</taxon>
        <taxon>Pieridae</taxon>
        <taxon>Dismorphiinae</taxon>
        <taxon>Leptidea</taxon>
    </lineage>
</organism>
<accession>A0A5E4Q5S8</accession>
<dbReference type="InterPro" id="IPR025202">
    <property type="entry name" value="PLD-like_dom"/>
</dbReference>
<dbReference type="EMBL" id="FZQP02001715">
    <property type="protein sequence ID" value="VVC93619.1"/>
    <property type="molecule type" value="Genomic_DNA"/>
</dbReference>
<dbReference type="SUPFAM" id="SSF56024">
    <property type="entry name" value="Phospholipase D/nuclease"/>
    <property type="match status" value="1"/>
</dbReference>
<evidence type="ECO:0000313" key="2">
    <source>
        <dbReference type="EMBL" id="VVC93619.1"/>
    </source>
</evidence>
<dbReference type="Proteomes" id="UP000324832">
    <property type="component" value="Unassembled WGS sequence"/>
</dbReference>